<evidence type="ECO:0000259" key="1">
    <source>
        <dbReference type="Pfam" id="PF01827"/>
    </source>
</evidence>
<dbReference type="OrthoDB" id="5910611at2759"/>
<dbReference type="Proteomes" id="UP000001940">
    <property type="component" value="Chromosome V"/>
</dbReference>
<dbReference type="HOGENOM" id="CLU_892081_0_0_1"/>
<name>O17998_CAEEL</name>
<sequence length="312" mass="35638">MWMCKENCSVASLALKTLKLTQIVIIRTTLLETSISANYVVFKDGKQNPQEFMYKKTGNGCTFEFEGRKEIFKNQDYLALFFSHLKTILFPYTIISELSFSLVNNDVESGARTLEAIKNTLSSKKPSLKINELVFSFSGQPMFAPAIAITETLDSGPLKSIHLSTDKEEEMDCDGLTKLPHWKRIKSLLIEGFIVSAPLEHFLHLPEVTITMQSITIFNLKLLKKHFLGLKSEKKFVLKYKLDDGEIADNVHAVFEQASSTCEGIIKQWVYPKNGNMEIRVEYRQHHGFKDHKFTFIALRESQEQSILLTVD</sequence>
<dbReference type="UCSC" id="R10E8.1">
    <property type="organism name" value="c. elegans"/>
</dbReference>
<evidence type="ECO:0000313" key="4">
    <source>
        <dbReference type="WormBase" id="R10E8.1a"/>
    </source>
</evidence>
<proteinExistence type="predicted"/>
<gene>
    <name evidence="2" type="ORF">CELE_R10E8.1</name>
    <name evidence="2 4" type="ORF">R10E8.1</name>
</gene>
<protein>
    <submittedName>
        <fullName evidence="2">DUF38 domain-containing protein</fullName>
    </submittedName>
</protein>
<dbReference type="PANTHER" id="PTHR23014">
    <property type="entry name" value="F-BOX A PROTEIN"/>
    <property type="match status" value="1"/>
</dbReference>
<evidence type="ECO:0000313" key="2">
    <source>
        <dbReference type="EMBL" id="CAB04643.2"/>
    </source>
</evidence>
<dbReference type="InParanoid" id="O17998"/>
<dbReference type="PANTHER" id="PTHR23014:SF1">
    <property type="entry name" value="DUF38 DOMAIN-CONTAINING PROTEIN-RELATED"/>
    <property type="match status" value="1"/>
</dbReference>
<evidence type="ECO:0000313" key="3">
    <source>
        <dbReference type="Proteomes" id="UP000001940"/>
    </source>
</evidence>
<dbReference type="WormBase" id="R10E8.1a">
    <property type="protein sequence ID" value="CE35603"/>
    <property type="gene ID" value="WBGene00011207"/>
</dbReference>
<keyword evidence="3" id="KW-1185">Reference proteome</keyword>
<dbReference type="Bgee" id="WBGene00011207">
    <property type="expression patterns" value="Expressed in larva and 3 other cell types or tissues"/>
</dbReference>
<feature type="domain" description="DUF38" evidence="1">
    <location>
        <begin position="113"/>
        <end position="255"/>
    </location>
</feature>
<dbReference type="AlphaFoldDB" id="O17998"/>
<dbReference type="EMBL" id="BX284605">
    <property type="protein sequence ID" value="CAB04643.2"/>
    <property type="molecule type" value="Genomic_DNA"/>
</dbReference>
<dbReference type="PaxDb" id="6239-R10E8.1.1"/>
<organism evidence="2 3">
    <name type="scientific">Caenorhabditis elegans</name>
    <dbReference type="NCBI Taxonomy" id="6239"/>
    <lineage>
        <taxon>Eukaryota</taxon>
        <taxon>Metazoa</taxon>
        <taxon>Ecdysozoa</taxon>
        <taxon>Nematoda</taxon>
        <taxon>Chromadorea</taxon>
        <taxon>Rhabditida</taxon>
        <taxon>Rhabditina</taxon>
        <taxon>Rhabditomorpha</taxon>
        <taxon>Rhabditoidea</taxon>
        <taxon>Rhabditidae</taxon>
        <taxon>Peloderinae</taxon>
        <taxon>Caenorhabditis</taxon>
    </lineage>
</organism>
<dbReference type="PhylomeDB" id="O17998"/>
<dbReference type="AGR" id="WB:WBGene00011207"/>
<accession>O17998</accession>
<dbReference type="InterPro" id="IPR002900">
    <property type="entry name" value="DUF38/FTH_CAE_spp"/>
</dbReference>
<reference evidence="2 3" key="1">
    <citation type="journal article" date="1998" name="Science">
        <title>Genome sequence of the nematode C. elegans: a platform for investigating biology.</title>
        <authorList>
            <consortium name="The C. elegans sequencing consortium"/>
            <person name="Sulson J.E."/>
            <person name="Waterston R."/>
        </authorList>
    </citation>
    <scope>NUCLEOTIDE SEQUENCE [LARGE SCALE GENOMIC DNA]</scope>
    <source>
        <strain evidence="2 3">Bristol N2</strain>
    </source>
</reference>
<dbReference type="PIR" id="T24143">
    <property type="entry name" value="T24143"/>
</dbReference>
<dbReference type="Pfam" id="PF01827">
    <property type="entry name" value="FTH"/>
    <property type="match status" value="1"/>
</dbReference>
<dbReference type="FunCoup" id="O17998">
    <property type="interactions" value="171"/>
</dbReference>